<evidence type="ECO:0000313" key="1">
    <source>
        <dbReference type="EMBL" id="MFC4350607.1"/>
    </source>
</evidence>
<keyword evidence="2" id="KW-1185">Reference proteome</keyword>
<name>A0ABV8UIH6_9PROT</name>
<proteinExistence type="predicted"/>
<dbReference type="RefSeq" id="WP_382420940.1">
    <property type="nucleotide sequence ID" value="NZ_JBHSCW010000001.1"/>
</dbReference>
<dbReference type="EMBL" id="JBHSCW010000001">
    <property type="protein sequence ID" value="MFC4350607.1"/>
    <property type="molecule type" value="Genomic_DNA"/>
</dbReference>
<protein>
    <submittedName>
        <fullName evidence="1">Uncharacterized protein</fullName>
    </submittedName>
</protein>
<sequence length="46" mass="5131">MHYHLAQINIAKTRGAMADPADSDFTANLERYAQECRLALRPCIPG</sequence>
<dbReference type="Proteomes" id="UP001595799">
    <property type="component" value="Unassembled WGS sequence"/>
</dbReference>
<comment type="caution">
    <text evidence="1">The sequence shown here is derived from an EMBL/GenBank/DDBJ whole genome shotgun (WGS) entry which is preliminary data.</text>
</comment>
<reference evidence="2" key="1">
    <citation type="journal article" date="2019" name="Int. J. Syst. Evol. Microbiol.">
        <title>The Global Catalogue of Microorganisms (GCM) 10K type strain sequencing project: providing services to taxonomists for standard genome sequencing and annotation.</title>
        <authorList>
            <consortium name="The Broad Institute Genomics Platform"/>
            <consortium name="The Broad Institute Genome Sequencing Center for Infectious Disease"/>
            <person name="Wu L."/>
            <person name="Ma J."/>
        </authorList>
    </citation>
    <scope>NUCLEOTIDE SEQUENCE [LARGE SCALE GENOMIC DNA]</scope>
    <source>
        <strain evidence="2">CECT 8472</strain>
    </source>
</reference>
<gene>
    <name evidence="1" type="ORF">ACFOW6_03510</name>
</gene>
<organism evidence="1 2">
    <name type="scientific">Fodinicurvata halophila</name>
    <dbReference type="NCBI Taxonomy" id="1419723"/>
    <lineage>
        <taxon>Bacteria</taxon>
        <taxon>Pseudomonadati</taxon>
        <taxon>Pseudomonadota</taxon>
        <taxon>Alphaproteobacteria</taxon>
        <taxon>Rhodospirillales</taxon>
        <taxon>Rhodovibrionaceae</taxon>
        <taxon>Fodinicurvata</taxon>
    </lineage>
</organism>
<accession>A0ABV8UIH6</accession>
<evidence type="ECO:0000313" key="2">
    <source>
        <dbReference type="Proteomes" id="UP001595799"/>
    </source>
</evidence>